<dbReference type="RefSeq" id="WP_131615502.1">
    <property type="nucleotide sequence ID" value="NZ_CP036532.1"/>
</dbReference>
<protein>
    <submittedName>
        <fullName evidence="1">Uncharacterized protein</fullName>
    </submittedName>
</protein>
<organism evidence="1 2">
    <name type="scientific">Roseitalea porphyridii</name>
    <dbReference type="NCBI Taxonomy" id="1852022"/>
    <lineage>
        <taxon>Bacteria</taxon>
        <taxon>Pseudomonadati</taxon>
        <taxon>Pseudomonadota</taxon>
        <taxon>Alphaproteobacteria</taxon>
        <taxon>Hyphomicrobiales</taxon>
        <taxon>Ahrensiaceae</taxon>
        <taxon>Roseitalea</taxon>
    </lineage>
</organism>
<reference evidence="1 2" key="1">
    <citation type="journal article" date="2017" name="Int. J. Syst. Evol. Microbiol.">
        <title>Roseitalea porphyridii gen. nov., sp. nov., isolated from a red alga, and reclassification of Hoeflea suaedae Chung et al. 2013 as Pseudohoeflea suaedae gen. nov., comb. nov.</title>
        <authorList>
            <person name="Hyeon J.W."/>
            <person name="Jeong S.E."/>
            <person name="Baek K."/>
            <person name="Jeon C.O."/>
        </authorList>
    </citation>
    <scope>NUCLEOTIDE SEQUENCE [LARGE SCALE GENOMIC DNA]</scope>
    <source>
        <strain evidence="1 2">MA7-20</strain>
    </source>
</reference>
<dbReference type="Proteomes" id="UP000293719">
    <property type="component" value="Chromosome"/>
</dbReference>
<gene>
    <name evidence="1" type="ORF">E0E05_03735</name>
</gene>
<proteinExistence type="predicted"/>
<evidence type="ECO:0000313" key="2">
    <source>
        <dbReference type="Proteomes" id="UP000293719"/>
    </source>
</evidence>
<evidence type="ECO:0000313" key="1">
    <source>
        <dbReference type="EMBL" id="QBK29788.1"/>
    </source>
</evidence>
<dbReference type="EMBL" id="CP036532">
    <property type="protein sequence ID" value="QBK29788.1"/>
    <property type="molecule type" value="Genomic_DNA"/>
</dbReference>
<name>A0A4V1A3P0_9HYPH</name>
<sequence length="85" mass="9592">MPERKIIDGRLHEKRITPCFVCDGAGEYDVHGTMPMKPCEECGGTGHDPEGPFVVWGAIERVPARKSPLYERLKAMRDEKSGYEE</sequence>
<keyword evidence="2" id="KW-1185">Reference proteome</keyword>
<dbReference type="GeneID" id="90766398"/>
<dbReference type="AlphaFoldDB" id="A0A4V1A3P0"/>
<dbReference type="KEGG" id="rpod:E0E05_03735"/>
<dbReference type="OrthoDB" id="9870968at2"/>
<accession>A0A4V1A3P0</accession>